<keyword evidence="2" id="KW-1185">Reference proteome</keyword>
<dbReference type="AlphaFoldDB" id="A0AAD9Z5T2"/>
<comment type="caution">
    <text evidence="1">The sequence shown here is derived from an EMBL/GenBank/DDBJ whole genome shotgun (WGS) entry which is preliminary data.</text>
</comment>
<reference evidence="1" key="1">
    <citation type="submission" date="2022-11" db="EMBL/GenBank/DDBJ databases">
        <title>Chromosomal genome sequence assembly and mating type (MAT) locus characterization of the leprose asexual lichenized fungus Lepraria neglecta (Nyl.) Erichsen.</title>
        <authorList>
            <person name="Allen J.L."/>
            <person name="Pfeffer B."/>
        </authorList>
    </citation>
    <scope>NUCLEOTIDE SEQUENCE</scope>
    <source>
        <strain evidence="1">Allen 5258</strain>
    </source>
</reference>
<organism evidence="1 2">
    <name type="scientific">Lepraria neglecta</name>
    <dbReference type="NCBI Taxonomy" id="209136"/>
    <lineage>
        <taxon>Eukaryota</taxon>
        <taxon>Fungi</taxon>
        <taxon>Dikarya</taxon>
        <taxon>Ascomycota</taxon>
        <taxon>Pezizomycotina</taxon>
        <taxon>Lecanoromycetes</taxon>
        <taxon>OSLEUM clade</taxon>
        <taxon>Lecanoromycetidae</taxon>
        <taxon>Lecanorales</taxon>
        <taxon>Lecanorineae</taxon>
        <taxon>Stereocaulaceae</taxon>
        <taxon>Lepraria</taxon>
    </lineage>
</organism>
<evidence type="ECO:0000313" key="1">
    <source>
        <dbReference type="EMBL" id="KAK3171976.1"/>
    </source>
</evidence>
<gene>
    <name evidence="1" type="ORF">OEA41_004060</name>
</gene>
<sequence>MVELCKQKKEFFGYGIGNTGKPLESLKQLEECYDCLSVKKRWESNWFCPDGCWEGAKVEEREAEEKIDREEWARRWKEWERDQMEYQRGVREDQERRSGGD</sequence>
<name>A0AAD9Z5T2_9LECA</name>
<accession>A0AAD9Z5T2</accession>
<protein>
    <submittedName>
        <fullName evidence="1">Uncharacterized protein</fullName>
    </submittedName>
</protein>
<dbReference type="Proteomes" id="UP001276659">
    <property type="component" value="Unassembled WGS sequence"/>
</dbReference>
<dbReference type="EMBL" id="JASNWA010000008">
    <property type="protein sequence ID" value="KAK3171976.1"/>
    <property type="molecule type" value="Genomic_DNA"/>
</dbReference>
<evidence type="ECO:0000313" key="2">
    <source>
        <dbReference type="Proteomes" id="UP001276659"/>
    </source>
</evidence>
<proteinExistence type="predicted"/>